<dbReference type="InterPro" id="IPR043502">
    <property type="entry name" value="DNA/RNA_pol_sf"/>
</dbReference>
<keyword evidence="1" id="KW-1133">Transmembrane helix</keyword>
<evidence type="ECO:0000259" key="2">
    <source>
        <dbReference type="Pfam" id="PF01348"/>
    </source>
</evidence>
<gene>
    <name evidence="3" type="primary">cox1</name>
</gene>
<dbReference type="Pfam" id="PF01348">
    <property type="entry name" value="Intron_maturas2"/>
    <property type="match status" value="1"/>
</dbReference>
<keyword evidence="1" id="KW-0472">Membrane</keyword>
<dbReference type="Gene3D" id="1.20.210.10">
    <property type="entry name" value="Cytochrome c oxidase-like, subunit I domain"/>
    <property type="match status" value="1"/>
</dbReference>
<evidence type="ECO:0000313" key="3">
    <source>
        <dbReference type="EMBL" id="AAZ29197.1"/>
    </source>
</evidence>
<dbReference type="GO" id="GO:0006397">
    <property type="term" value="P:mRNA processing"/>
    <property type="evidence" value="ECO:0007669"/>
    <property type="project" value="InterPro"/>
</dbReference>
<accession>Q0R4Y4</accession>
<dbReference type="EMBL" id="DQ116564">
    <property type="protein sequence ID" value="AAZ29197.1"/>
    <property type="molecule type" value="Genomic_DNA"/>
</dbReference>
<evidence type="ECO:0000256" key="1">
    <source>
        <dbReference type="SAM" id="Phobius"/>
    </source>
</evidence>
<dbReference type="AlphaFoldDB" id="Q0R4Y4"/>
<protein>
    <submittedName>
        <fullName evidence="3">Maturase-like protein</fullName>
    </submittedName>
</protein>
<dbReference type="InterPro" id="IPR051083">
    <property type="entry name" value="GrpII_Intron_Splice-Mob/Def"/>
</dbReference>
<feature type="domain" description="Domain X" evidence="2">
    <location>
        <begin position="701"/>
        <end position="804"/>
    </location>
</feature>
<dbReference type="InterPro" id="IPR024937">
    <property type="entry name" value="Domain_X"/>
</dbReference>
<dbReference type="GO" id="GO:0005739">
    <property type="term" value="C:mitochondrion"/>
    <property type="evidence" value="ECO:0007669"/>
    <property type="project" value="UniProtKB-ARBA"/>
</dbReference>
<dbReference type="SUPFAM" id="SSF81442">
    <property type="entry name" value="Cytochrome c oxidase subunit I-like"/>
    <property type="match status" value="1"/>
</dbReference>
<keyword evidence="3" id="KW-0496">Mitochondrion</keyword>
<keyword evidence="1" id="KW-0812">Transmembrane</keyword>
<sequence>MNNFAQRWLFSTNHKDIGTPYLIFGAIAGVMGTCFSVLIRMELAQPGNQILGGNHQLYNGAPGYTSSDKKSYPLFFVPSRLAHKHSRISNNGKEELGHRLNLQRRHSNMADGLLRQKTSRAASLNRGTAGLPPLGRPERAEGTARITDLTRNARIITEDLLSQAEYYGKSTIRSLYGGQNCAQYIVCAQSLECGGAALIYQMLSNQLIAQGPNPSGSSDLSFLSRCFLASLRRDRIRSVKKDYVGAGEITRPNRGGVRRARNSCFQARLPGFGLLAVKEPSSRSYSSCSIIPPEINELFQDWTSRSKSVVFSGGSDWSRMIVSELKKQIQAYLGPPDDDNRYNGRLIHVISDPTFLALCYDALGNKPGGWSSQFQKTDAKTSFGSKNLRLWFVQVGDKLNKKGLLFSQPQRKPETSKKWINEELEVLRTTNIVQKALQLVLEAIYYEPQGGKRTTSLQHDFRPHRSCHTALKRLCLCLEEGGHYPRVVKGNIKLFFDSTPLLHKISQKVKCHRTLELLQRALRFFYHNNREKRYRRKNTGHIQEDPPHGSFTKLETSRCLLRPLLCNIILHHLDEFVMKKLPRVNRLPLTIAIHSRKNYLSADLPLINPFFRSFYVRYADDFAISVSGTRLETFAIQASLQNSLHRSLGLSKRLELSSMYYLAKGFHFLGAYTRSADSITAHGCSIYRRGTTRFKQRLSSRLRVCAPISKLFDKLKGFVKRNEMGKHVPTARGNLTPWAHADISEFYNQKVRGTLNYYSFASNRSSLNQQIVHVLHMSCALTLASKYKLKTASKTSHRFGKCLSRRYGSLFPGAYKLWKKHLSIKITIPMMHYDAESYFQELV</sequence>
<geneLocation type="mitochondrion" evidence="3"/>
<dbReference type="SUPFAM" id="SSF56672">
    <property type="entry name" value="DNA/RNA polymerases"/>
    <property type="match status" value="1"/>
</dbReference>
<feature type="transmembrane region" description="Helical" evidence="1">
    <location>
        <begin position="21"/>
        <end position="39"/>
    </location>
</feature>
<dbReference type="PANTHER" id="PTHR34047">
    <property type="entry name" value="NUCLEAR INTRON MATURASE 1, MITOCHONDRIAL-RELATED"/>
    <property type="match status" value="1"/>
</dbReference>
<dbReference type="InterPro" id="IPR036927">
    <property type="entry name" value="Cyt_c_oxase-like_su1_sf"/>
</dbReference>
<dbReference type="PANTHER" id="PTHR34047:SF8">
    <property type="entry name" value="PROTEIN YKFC"/>
    <property type="match status" value="1"/>
</dbReference>
<reference evidence="3" key="1">
    <citation type="submission" date="2005-07" db="EMBL/GenBank/DDBJ databases">
        <title>Four mitochondrial genes of the liverwort Pellia epiphylla contain six group II intron encoded maturase-like ORFs but no group I intron encoded LAGLIDADG endonuclease.</title>
        <authorList>
            <person name="Begu D."/>
            <person name="Araya A."/>
        </authorList>
    </citation>
    <scope>NUCLEOTIDE SEQUENCE</scope>
</reference>
<proteinExistence type="predicted"/>
<name>Q0R4Y4_9MARC</name>
<organism evidence="3">
    <name type="scientific">Pellia epiphylla</name>
    <dbReference type="NCBI Taxonomy" id="40340"/>
    <lineage>
        <taxon>Eukaryota</taxon>
        <taxon>Viridiplantae</taxon>
        <taxon>Streptophyta</taxon>
        <taxon>Embryophyta</taxon>
        <taxon>Marchantiophyta</taxon>
        <taxon>Jungermanniopsida</taxon>
        <taxon>Pelliidae</taxon>
        <taxon>Pelliales</taxon>
        <taxon>Pelliaceae</taxon>
        <taxon>Pellia</taxon>
    </lineage>
</organism>
<dbReference type="CDD" id="cd01651">
    <property type="entry name" value="RT_G2_intron"/>
    <property type="match status" value="1"/>
</dbReference>